<protein>
    <submittedName>
        <fullName evidence="2">Type VII secretion protein EccB</fullName>
    </submittedName>
</protein>
<dbReference type="GO" id="GO:0005576">
    <property type="term" value="C:extracellular region"/>
    <property type="evidence" value="ECO:0007669"/>
    <property type="project" value="TreeGrafter"/>
</dbReference>
<dbReference type="Proteomes" id="UP000530424">
    <property type="component" value="Unassembled WGS sequence"/>
</dbReference>
<keyword evidence="1" id="KW-1133">Transmembrane helix</keyword>
<dbReference type="PANTHER" id="PTHR40765">
    <property type="entry name" value="ESX-2 SECRETION SYSTEM ATPASE ECCB2"/>
    <property type="match status" value="1"/>
</dbReference>
<dbReference type="NCBIfam" id="TIGR03919">
    <property type="entry name" value="T7SS_EccB"/>
    <property type="match status" value="1"/>
</dbReference>
<dbReference type="Pfam" id="PF05108">
    <property type="entry name" value="T7SS_ESX1_EccB"/>
    <property type="match status" value="1"/>
</dbReference>
<sequence length="481" mass="50073">MSTKKDLVEAYAFSRRRLVTAFVSGAPGGREVEPARPGRTIVAGIAIAVLLLAGAAIAGVFDNRDDVDWDESGLIVDADSGALYVILEDDIPGFDEPRLRSVVNVTSAQLILGSDVEAQEVSGEEIGGEPKGQPVGIIGAPATVPPADDLINTGWTSCTGDGYGVRTHVGEESQVTPAPEAGLVVTTGKESYLVATGPSVGETPETARSYLLPRSPDSLLRDLGVDLERDAVPVAEEWLSLFPTGATLDESGLSIAGAGSRLPDAIADEYPTRTRVGDYFVDDDGRSYVVTADGALEIGEFGLEVLVHSTPGGHRPAERAPDAVDLTFADEDPEATFWPVSGDLADVTDEGEEVCAVLRSEPGARPAVEIGVDPDDEVSAAAAAADAGEAGVEDVTVESGFGAVVRRGGWAGAESEAPYLVDDRATAYRLRGQTEVANLGYDGVSAVVVPDVWLELFAEGPELSQDAALCPPTTDPDAQCR</sequence>
<dbReference type="RefSeq" id="WP_179666063.1">
    <property type="nucleotide sequence ID" value="NZ_JACCFP010000001.1"/>
</dbReference>
<organism evidence="2 3">
    <name type="scientific">Nocardioides thalensis</name>
    <dbReference type="NCBI Taxonomy" id="1914755"/>
    <lineage>
        <taxon>Bacteria</taxon>
        <taxon>Bacillati</taxon>
        <taxon>Actinomycetota</taxon>
        <taxon>Actinomycetes</taxon>
        <taxon>Propionibacteriales</taxon>
        <taxon>Nocardioidaceae</taxon>
        <taxon>Nocardioides</taxon>
    </lineage>
</organism>
<reference evidence="2 3" key="1">
    <citation type="submission" date="2020-07" db="EMBL/GenBank/DDBJ databases">
        <title>Sequencing the genomes of 1000 actinobacteria strains.</title>
        <authorList>
            <person name="Klenk H.-P."/>
        </authorList>
    </citation>
    <scope>NUCLEOTIDE SEQUENCE [LARGE SCALE GENOMIC DNA]</scope>
    <source>
        <strain evidence="2 3">DSM 103833</strain>
    </source>
</reference>
<keyword evidence="3" id="KW-1185">Reference proteome</keyword>
<dbReference type="InterPro" id="IPR007795">
    <property type="entry name" value="T7SS_EccB"/>
</dbReference>
<name>A0A853BU89_9ACTN</name>
<comment type="caution">
    <text evidence="2">The sequence shown here is derived from an EMBL/GenBank/DDBJ whole genome shotgun (WGS) entry which is preliminary data.</text>
</comment>
<evidence type="ECO:0000256" key="1">
    <source>
        <dbReference type="SAM" id="Phobius"/>
    </source>
</evidence>
<gene>
    <name evidence="2" type="ORF">HNR19_000108</name>
</gene>
<feature type="transmembrane region" description="Helical" evidence="1">
    <location>
        <begin position="40"/>
        <end position="61"/>
    </location>
</feature>
<dbReference type="EMBL" id="JACCFP010000001">
    <property type="protein sequence ID" value="NYI99409.1"/>
    <property type="molecule type" value="Genomic_DNA"/>
</dbReference>
<accession>A0A853BU89</accession>
<keyword evidence="1" id="KW-0472">Membrane</keyword>
<dbReference type="PANTHER" id="PTHR40765:SF2">
    <property type="entry name" value="ESX-2 SECRETION SYSTEM ATPASE ECCB2"/>
    <property type="match status" value="1"/>
</dbReference>
<keyword evidence="1" id="KW-0812">Transmembrane</keyword>
<evidence type="ECO:0000313" key="3">
    <source>
        <dbReference type="Proteomes" id="UP000530424"/>
    </source>
</evidence>
<proteinExistence type="predicted"/>
<evidence type="ECO:0000313" key="2">
    <source>
        <dbReference type="EMBL" id="NYI99409.1"/>
    </source>
</evidence>
<dbReference type="AlphaFoldDB" id="A0A853BU89"/>
<dbReference type="InterPro" id="IPR044857">
    <property type="entry name" value="T7SS_EccB_R1"/>
</dbReference>
<dbReference type="Gene3D" id="3.30.2390.20">
    <property type="entry name" value="Type VII secretion system EccB, repeat 1 domain"/>
    <property type="match status" value="1"/>
</dbReference>